<feature type="compositionally biased region" description="Polar residues" evidence="1">
    <location>
        <begin position="969"/>
        <end position="978"/>
    </location>
</feature>
<reference evidence="2" key="1">
    <citation type="submission" date="2021-02" db="EMBL/GenBank/DDBJ databases">
        <authorList>
            <person name="Dougan E. K."/>
            <person name="Rhodes N."/>
            <person name="Thang M."/>
            <person name="Chan C."/>
        </authorList>
    </citation>
    <scope>NUCLEOTIDE SEQUENCE</scope>
</reference>
<dbReference type="OrthoDB" id="414118at2759"/>
<protein>
    <submittedName>
        <fullName evidence="2">AMY1.1 protein</fullName>
    </submittedName>
</protein>
<feature type="non-terminal residue" evidence="2">
    <location>
        <position position="1183"/>
    </location>
</feature>
<sequence length="1183" mass="130807">MNPGDVVYVLYHADPGVYHTRLLTAMIAPDEWVVVTPDRFGMLLTGEFLGASRWAKYTLSRGWTGSIGGRCRCRGCPSSWSSSVVDVPTAGADPLVWVLAQMVKGRKIGERIVPAGNLVQSGDWGLHDITDSEGVTRPCLLKRVQVDDIPAFCDERIHLARAAEACEGEEMVCADDVRTMEIRYGVNGERLRSFRESISEMQEVEFPDFPLMPRTTLAYLKAVASVGESCLAQHLQWVAQSKIPEGDRAIHEDELLARVLDAAVMYDGLNVANLASFELVVRRKQLLAEAHVYNPGAPSYDGADHFMGTTYRPGGAIIVPALTEHVSRKMHEESQILKERRKIKESKGTGRGKPDKPPKTPDGGGKGGVSSWIQRLRIKARTIGRVNKAIRALNSLFFGGEKHYPVRTVSSLEALPLCQREAIKGIVEKVKEFGKPPPDASSQGALNALRAPASGYCVPEAGVGDVVSMKLDSLSLPSGTIAGVDLAAEFQGHFREMLCDYETWMLQDAGAWSELAEVASQVRPYNDPSLHKRSSYILFLKHLKECGVLGFTDCCRGRVGAFTVAKKPKEVGGVKVERQRLVLDCRQVNLQFKAPPMTELGSLAALTELELGEGESLFTAGADIQDCFYACNMPDGMKQFFCLMSDLSVHECCEVFGGKPADYEGGDGGPWAMPYCDNVHCLDTNQKACNDGKNKICNHLRDMGFSLHEEEDAAVYFKTLGGVILGDKGLVPLLHGDIRRCWSETVATTDASPTGFGVCETELQQSDVQKIGRWNERWRFKRLPPEEWRPRERAAGLCPYSDIETVINRAGPEDGLSFEENPDFPEVPLSVCRADRWQTKLMGKWGSSSEHITPKEGRALVLACRRICRNTANRGKKHLILVDNLALAFMTSKGRATNYAQLRIQQQISALALAGNVFFRLRWVPSEANVADGTVGARPKRKLVEVGNAKVVRGLKVDKIMNPPKKSQRTLASSSSGKVKNPPPSRRMVSSIRRSEAAKMKETTVKKKGITFLESKSVSEEVGAVYSKHFASFRNFCKEQKVTTTKAEVVDGILAEYLDVIFMDGKGLSEAEKTVAAVEFFNVKVKGGLLRSRRALKGWRKQHPPQSRVPLPKLITYGMCMLLLHQCKRDKALKLILDFGYQWYSVVVRDIDAGIPDKVGVFDNSLPLNSKDRLWLGEILHSF</sequence>
<organism evidence="2 3">
    <name type="scientific">Symbiodinium pilosum</name>
    <name type="common">Dinoflagellate</name>
    <dbReference type="NCBI Taxonomy" id="2952"/>
    <lineage>
        <taxon>Eukaryota</taxon>
        <taxon>Sar</taxon>
        <taxon>Alveolata</taxon>
        <taxon>Dinophyceae</taxon>
        <taxon>Suessiales</taxon>
        <taxon>Symbiodiniaceae</taxon>
        <taxon>Symbiodinium</taxon>
    </lineage>
</organism>
<evidence type="ECO:0000313" key="3">
    <source>
        <dbReference type="Proteomes" id="UP000649617"/>
    </source>
</evidence>
<gene>
    <name evidence="2" type="primary">AMY1.1</name>
    <name evidence="2" type="ORF">SPIL2461_LOCUS8627</name>
</gene>
<dbReference type="AlphaFoldDB" id="A0A812Q828"/>
<feature type="region of interest" description="Disordered" evidence="1">
    <location>
        <begin position="329"/>
        <end position="370"/>
    </location>
</feature>
<dbReference type="Proteomes" id="UP000649617">
    <property type="component" value="Unassembled WGS sequence"/>
</dbReference>
<feature type="region of interest" description="Disordered" evidence="1">
    <location>
        <begin position="963"/>
        <end position="987"/>
    </location>
</feature>
<name>A0A812Q828_SYMPI</name>
<feature type="compositionally biased region" description="Basic and acidic residues" evidence="1">
    <location>
        <begin position="345"/>
        <end position="359"/>
    </location>
</feature>
<dbReference type="EMBL" id="CAJNIZ010014343">
    <property type="protein sequence ID" value="CAE7360566.1"/>
    <property type="molecule type" value="Genomic_DNA"/>
</dbReference>
<evidence type="ECO:0000256" key="1">
    <source>
        <dbReference type="SAM" id="MobiDB-lite"/>
    </source>
</evidence>
<proteinExistence type="predicted"/>
<evidence type="ECO:0000313" key="2">
    <source>
        <dbReference type="EMBL" id="CAE7360566.1"/>
    </source>
</evidence>
<keyword evidence="3" id="KW-1185">Reference proteome</keyword>
<accession>A0A812Q828</accession>
<feature type="compositionally biased region" description="Basic and acidic residues" evidence="1">
    <location>
        <begin position="329"/>
        <end position="338"/>
    </location>
</feature>
<comment type="caution">
    <text evidence="2">The sequence shown here is derived from an EMBL/GenBank/DDBJ whole genome shotgun (WGS) entry which is preliminary data.</text>
</comment>